<comment type="caution">
    <text evidence="2">The sequence shown here is derived from an EMBL/GenBank/DDBJ whole genome shotgun (WGS) entry which is preliminary data.</text>
</comment>
<evidence type="ECO:0000313" key="3">
    <source>
        <dbReference type="Proteomes" id="UP000429484"/>
    </source>
</evidence>
<proteinExistence type="predicted"/>
<feature type="compositionally biased region" description="Basic and acidic residues" evidence="1">
    <location>
        <begin position="108"/>
        <end position="128"/>
    </location>
</feature>
<protein>
    <submittedName>
        <fullName evidence="2">Uncharacterized protein</fullName>
    </submittedName>
</protein>
<evidence type="ECO:0000256" key="1">
    <source>
        <dbReference type="SAM" id="MobiDB-lite"/>
    </source>
</evidence>
<organism evidence="2 3">
    <name type="scientific">Rhizobium meliloti</name>
    <name type="common">Ensifer meliloti</name>
    <name type="synonym">Sinorhizobium meliloti</name>
    <dbReference type="NCBI Taxonomy" id="382"/>
    <lineage>
        <taxon>Bacteria</taxon>
        <taxon>Pseudomonadati</taxon>
        <taxon>Pseudomonadota</taxon>
        <taxon>Alphaproteobacteria</taxon>
        <taxon>Hyphomicrobiales</taxon>
        <taxon>Rhizobiaceae</taxon>
        <taxon>Sinorhizobium/Ensifer group</taxon>
        <taxon>Sinorhizobium</taxon>
    </lineage>
</organism>
<dbReference type="KEGG" id="smer:DU99_24225"/>
<sequence length="128" mass="14062">MGTPVLDQVGFELIIYVAEISGRGIAAFDAANDIEAQAQLANRGLLRDLIVLQNEGRALWDGVADIHLRTATPEETEIWQTSRTAAVQSGEDSDDEGRHVFLVPVVDPSHDNFDDDDNPHHDDDRDGD</sequence>
<accession>A0AAW9TK66</accession>
<gene>
    <name evidence="2" type="ORF">GHK53_05090</name>
</gene>
<evidence type="ECO:0000313" key="2">
    <source>
        <dbReference type="EMBL" id="MQW32221.1"/>
    </source>
</evidence>
<feature type="region of interest" description="Disordered" evidence="1">
    <location>
        <begin position="80"/>
        <end position="128"/>
    </location>
</feature>
<dbReference type="EMBL" id="WISR01000052">
    <property type="protein sequence ID" value="MQW32221.1"/>
    <property type="molecule type" value="Genomic_DNA"/>
</dbReference>
<dbReference type="AlphaFoldDB" id="A0AAW9TK66"/>
<name>A0AAW9TK66_RHIML</name>
<reference evidence="2 3" key="1">
    <citation type="journal article" date="2013" name="Genome Biol.">
        <title>Comparative genomics of the core and accessory genomes of 48 Sinorhizobium strains comprising five genospecies.</title>
        <authorList>
            <person name="Sugawara M."/>
            <person name="Epstein B."/>
            <person name="Badgley B.D."/>
            <person name="Unno T."/>
            <person name="Xu L."/>
            <person name="Reese J."/>
            <person name="Gyaneshwar P."/>
            <person name="Denny R."/>
            <person name="Mudge J."/>
            <person name="Bharti A.K."/>
            <person name="Farmer A.D."/>
            <person name="May G.D."/>
            <person name="Woodward J.E."/>
            <person name="Medigue C."/>
            <person name="Vallenet D."/>
            <person name="Lajus A."/>
            <person name="Rouy Z."/>
            <person name="Martinez-Vaz B."/>
            <person name="Tiffin P."/>
            <person name="Young N.D."/>
            <person name="Sadowsky M.J."/>
        </authorList>
    </citation>
    <scope>NUCLEOTIDE SEQUENCE [LARGE SCALE GENOMIC DNA]</scope>
    <source>
        <strain evidence="2 3">N6B1</strain>
    </source>
</reference>
<dbReference type="RefSeq" id="WP_014528382.1">
    <property type="nucleotide sequence ID" value="NZ_CP009145.1"/>
</dbReference>
<dbReference type="Proteomes" id="UP000429484">
    <property type="component" value="Unassembled WGS sequence"/>
</dbReference>